<dbReference type="OrthoDB" id="271604at2759"/>
<keyword evidence="3" id="KW-0645">Protease</keyword>
<evidence type="ECO:0000256" key="6">
    <source>
        <dbReference type="ARBA" id="ARBA00022824"/>
    </source>
</evidence>
<evidence type="ECO:0000256" key="10">
    <source>
        <dbReference type="ARBA" id="ARBA00047280"/>
    </source>
</evidence>
<evidence type="ECO:0000256" key="3">
    <source>
        <dbReference type="ARBA" id="ARBA00022670"/>
    </source>
</evidence>
<organism evidence="15 16">
    <name type="scientific">Trichoplax adhaerens</name>
    <name type="common">Trichoplax reptans</name>
    <dbReference type="NCBI Taxonomy" id="10228"/>
    <lineage>
        <taxon>Eukaryota</taxon>
        <taxon>Metazoa</taxon>
        <taxon>Placozoa</taxon>
        <taxon>Uniplacotomia</taxon>
        <taxon>Trichoplacea</taxon>
        <taxon>Trichoplacidae</taxon>
        <taxon>Trichoplax</taxon>
    </lineage>
</organism>
<protein>
    <recommendedName>
        <fullName evidence="12">CAAX prenyl protease 2</fullName>
        <ecNumber evidence="11">3.4.26.1</ecNumber>
    </recommendedName>
    <alternativeName>
        <fullName evidence="9">Farnesylated proteins-converting enzyme 2</fullName>
    </alternativeName>
</protein>
<dbReference type="AlphaFoldDB" id="B3RYT8"/>
<dbReference type="Pfam" id="PF02517">
    <property type="entry name" value="Rce1-like"/>
    <property type="match status" value="1"/>
</dbReference>
<dbReference type="PhylomeDB" id="B3RYT8"/>
<evidence type="ECO:0000256" key="12">
    <source>
        <dbReference type="ARBA" id="ARBA00049763"/>
    </source>
</evidence>
<dbReference type="eggNOG" id="KOG4130">
    <property type="taxonomic scope" value="Eukaryota"/>
</dbReference>
<reference evidence="15 16" key="1">
    <citation type="journal article" date="2008" name="Nature">
        <title>The Trichoplax genome and the nature of placozoans.</title>
        <authorList>
            <person name="Srivastava M."/>
            <person name="Begovic E."/>
            <person name="Chapman J."/>
            <person name="Putnam N.H."/>
            <person name="Hellsten U."/>
            <person name="Kawashima T."/>
            <person name="Kuo A."/>
            <person name="Mitros T."/>
            <person name="Salamov A."/>
            <person name="Carpenter M.L."/>
            <person name="Signorovitch A.Y."/>
            <person name="Moreno M.A."/>
            <person name="Kamm K."/>
            <person name="Grimwood J."/>
            <person name="Schmutz J."/>
            <person name="Shapiro H."/>
            <person name="Grigoriev I.V."/>
            <person name="Buss L.W."/>
            <person name="Schierwater B."/>
            <person name="Dellaporta S.L."/>
            <person name="Rokhsar D.S."/>
        </authorList>
    </citation>
    <scope>NUCLEOTIDE SEQUENCE [LARGE SCALE GENOMIC DNA]</scope>
    <source>
        <strain evidence="15 16">Grell-BS-1999</strain>
    </source>
</reference>
<dbReference type="HOGENOM" id="CLU_049909_3_0_1"/>
<dbReference type="EC" id="3.4.26.1" evidence="11"/>
<evidence type="ECO:0000256" key="5">
    <source>
        <dbReference type="ARBA" id="ARBA00022801"/>
    </source>
</evidence>
<dbReference type="InterPro" id="IPR039731">
    <property type="entry name" value="Rce1"/>
</dbReference>
<evidence type="ECO:0000256" key="9">
    <source>
        <dbReference type="ARBA" id="ARBA00032607"/>
    </source>
</evidence>
<comment type="similarity">
    <text evidence="2">Belongs to the peptidase U48 family.</text>
</comment>
<evidence type="ECO:0000259" key="14">
    <source>
        <dbReference type="Pfam" id="PF02517"/>
    </source>
</evidence>
<dbReference type="GO" id="GO:0005789">
    <property type="term" value="C:endoplasmic reticulum membrane"/>
    <property type="evidence" value="ECO:0000318"/>
    <property type="project" value="GO_Central"/>
</dbReference>
<feature type="transmembrane region" description="Helical" evidence="13">
    <location>
        <begin position="12"/>
        <end position="33"/>
    </location>
</feature>
<evidence type="ECO:0000256" key="8">
    <source>
        <dbReference type="ARBA" id="ARBA00023136"/>
    </source>
</evidence>
<feature type="transmembrane region" description="Helical" evidence="13">
    <location>
        <begin position="78"/>
        <end position="100"/>
    </location>
</feature>
<feature type="transmembrane region" description="Helical" evidence="13">
    <location>
        <begin position="195"/>
        <end position="213"/>
    </location>
</feature>
<comment type="subcellular location">
    <subcellularLocation>
        <location evidence="1">Endoplasmic reticulum membrane</location>
        <topology evidence="1">Multi-pass membrane protein</topology>
    </subcellularLocation>
</comment>
<evidence type="ECO:0000256" key="13">
    <source>
        <dbReference type="SAM" id="Phobius"/>
    </source>
</evidence>
<dbReference type="EMBL" id="DS985246">
    <property type="protein sequence ID" value="EDV23727.1"/>
    <property type="molecule type" value="Genomic_DNA"/>
</dbReference>
<dbReference type="FunCoup" id="B3RYT8">
    <property type="interactions" value="1723"/>
</dbReference>
<keyword evidence="8 13" id="KW-0472">Membrane</keyword>
<keyword evidence="5" id="KW-0378">Hydrolase</keyword>
<name>B3RYT8_TRIAD</name>
<evidence type="ECO:0000256" key="2">
    <source>
        <dbReference type="ARBA" id="ARBA00006897"/>
    </source>
</evidence>
<keyword evidence="4 13" id="KW-0812">Transmembrane</keyword>
<keyword evidence="6" id="KW-0256">Endoplasmic reticulum</keyword>
<evidence type="ECO:0000256" key="4">
    <source>
        <dbReference type="ARBA" id="ARBA00022692"/>
    </source>
</evidence>
<dbReference type="STRING" id="10228.B3RYT8"/>
<dbReference type="GeneID" id="6754466"/>
<evidence type="ECO:0000313" key="15">
    <source>
        <dbReference type="EMBL" id="EDV23727.1"/>
    </source>
</evidence>
<dbReference type="Proteomes" id="UP000009022">
    <property type="component" value="Unassembled WGS sequence"/>
</dbReference>
<feature type="transmembrane region" description="Helical" evidence="13">
    <location>
        <begin position="49"/>
        <end position="66"/>
    </location>
</feature>
<sequence>MPALITFDHLTPVQSIISCALLAVLYVCSLYVWKNSTDRDDPRVIKKRFISVLIVSILSPIYVWWWSTPAKDAEGYTIGVWLGLRIDNIILATILPLLLTTAPFTEEFVYRACMLPILFSQFGFTMAILICPLMFGLAHLHHLIERIIRKDSSLSNAIAITGHIIGPIVCHAFCNSMGFPTFSDIDYCRYPKLIWTAYIVGLVMFVILLFPLTNPDYYQSLYRNIANNK</sequence>
<keyword evidence="7 13" id="KW-1133">Transmembrane helix</keyword>
<feature type="transmembrane region" description="Helical" evidence="13">
    <location>
        <begin position="155"/>
        <end position="174"/>
    </location>
</feature>
<dbReference type="GO" id="GO:0004222">
    <property type="term" value="F:metalloendopeptidase activity"/>
    <property type="evidence" value="ECO:0000318"/>
    <property type="project" value="GO_Central"/>
</dbReference>
<accession>B3RYT8</accession>
<comment type="catalytic activity">
    <reaction evidence="10">
        <text>Hydrolyzes the peptide bond -P2-(S-farnesyl or geranylgeranyl)C-P1'-P2'-P3'-COOH where P1' and P2' are amino acids with aliphatic sidechains and P3' is any C-terminal residue.</text>
        <dbReference type="EC" id="3.4.26.1"/>
    </reaction>
</comment>
<dbReference type="OMA" id="PIVCHAF"/>
<dbReference type="InParanoid" id="B3RYT8"/>
<proteinExistence type="inferred from homology"/>
<evidence type="ECO:0000256" key="1">
    <source>
        <dbReference type="ARBA" id="ARBA00004477"/>
    </source>
</evidence>
<evidence type="ECO:0000256" key="11">
    <source>
        <dbReference type="ARBA" id="ARBA00049729"/>
    </source>
</evidence>
<gene>
    <name evidence="15" type="ORF">TRIADDRAFT_57211</name>
</gene>
<dbReference type="PANTHER" id="PTHR13046">
    <property type="entry name" value="PROTEASE U48 CAAX PRENYL PROTEASE RCE1"/>
    <property type="match status" value="1"/>
</dbReference>
<evidence type="ECO:0000313" key="16">
    <source>
        <dbReference type="Proteomes" id="UP000009022"/>
    </source>
</evidence>
<keyword evidence="16" id="KW-1185">Reference proteome</keyword>
<feature type="domain" description="CAAX prenyl protease 2/Lysostaphin resistance protein A-like" evidence="14">
    <location>
        <begin position="93"/>
        <end position="177"/>
    </location>
</feature>
<dbReference type="GO" id="GO:0071586">
    <property type="term" value="P:CAAX-box protein processing"/>
    <property type="evidence" value="ECO:0000318"/>
    <property type="project" value="GO_Central"/>
</dbReference>
<dbReference type="RefSeq" id="XP_002113253.1">
    <property type="nucleotide sequence ID" value="XM_002113217.1"/>
</dbReference>
<dbReference type="InterPro" id="IPR003675">
    <property type="entry name" value="Rce1/LyrA-like_dom"/>
</dbReference>
<feature type="transmembrane region" description="Helical" evidence="13">
    <location>
        <begin position="112"/>
        <end position="135"/>
    </location>
</feature>
<dbReference type="PANTHER" id="PTHR13046:SF0">
    <property type="entry name" value="CAAX PRENYL PROTEASE 2"/>
    <property type="match status" value="1"/>
</dbReference>
<dbReference type="CTD" id="6754466"/>
<evidence type="ECO:0000256" key="7">
    <source>
        <dbReference type="ARBA" id="ARBA00022989"/>
    </source>
</evidence>
<dbReference type="KEGG" id="tad:TRIADDRAFT_57211"/>